<evidence type="ECO:0000313" key="11">
    <source>
        <dbReference type="Proteomes" id="UP000037660"/>
    </source>
</evidence>
<evidence type="ECO:0000256" key="1">
    <source>
        <dbReference type="ARBA" id="ARBA00004429"/>
    </source>
</evidence>
<gene>
    <name evidence="10" type="ORF">ISF6_2494</name>
</gene>
<dbReference type="Pfam" id="PF04143">
    <property type="entry name" value="Sulf_transp"/>
    <property type="match status" value="1"/>
</dbReference>
<dbReference type="Proteomes" id="UP000037660">
    <property type="component" value="Unassembled WGS sequence"/>
</dbReference>
<keyword evidence="3" id="KW-1003">Cell membrane</keyword>
<feature type="transmembrane region" description="Helical" evidence="9">
    <location>
        <begin position="87"/>
        <end position="105"/>
    </location>
</feature>
<protein>
    <submittedName>
        <fullName evidence="10">Putative transmembrane protein</fullName>
    </submittedName>
</protein>
<proteinExistence type="inferred from homology"/>
<dbReference type="GO" id="GO:0005886">
    <property type="term" value="C:plasma membrane"/>
    <property type="evidence" value="ECO:0007669"/>
    <property type="project" value="UniProtKB-SubCell"/>
</dbReference>
<evidence type="ECO:0000256" key="5">
    <source>
        <dbReference type="ARBA" id="ARBA00022692"/>
    </source>
</evidence>
<feature type="transmembrane region" description="Helical" evidence="9">
    <location>
        <begin position="55"/>
        <end position="75"/>
    </location>
</feature>
<sequence length="373" mass="38238">MSELAAVEALRGQVLWAVFALSAVFGVISQRTHFCAMGAVADIVHLGDWTRMRMWVLAIGVALLGFNALVAFGWVRAADSVYARPQLLAVSALVGGALFGAGMVLASGCGSKTLLRLAGGNLKSLVVFLVLGLSAFATLRGLTAVWRVNTVDALAWTLPAGHDLPSLAAHWTGLSPRSAAAGLGLVLGAGCIAWVLARAEGRRGEVWLGGVGVGLVVVAVWAVSGILGHVPEHPQTLEPAFVATASRHMESLSFVAPSAHTLAWLLYYSDENQRLSLGVASVAGVVAGGAVQALASRSFRWEGFRNARDTGQHLVGAALMGVGGVTALGCTIGQGLSGISTLSVGSALALAGILAGAVATLRWQAALVERGVL</sequence>
<comment type="similarity">
    <text evidence="8">Belongs to the TsuA/YedE (TC 9.B.102) family.</text>
</comment>
<dbReference type="STRING" id="1547922.ISF6_2494"/>
<keyword evidence="6 9" id="KW-1133">Transmembrane helix</keyword>
<evidence type="ECO:0000256" key="4">
    <source>
        <dbReference type="ARBA" id="ARBA00022519"/>
    </source>
</evidence>
<accession>A0A0K8P2A0</accession>
<comment type="caution">
    <text evidence="10">The sequence shown here is derived from an EMBL/GenBank/DDBJ whole genome shotgun (WGS) entry which is preliminary data.</text>
</comment>
<evidence type="ECO:0000256" key="3">
    <source>
        <dbReference type="ARBA" id="ARBA00022475"/>
    </source>
</evidence>
<reference evidence="10 11" key="2">
    <citation type="journal article" date="2016" name="Science">
        <title>A bacterium that degrades and assimilates poly(ethylene terephthalate).</title>
        <authorList>
            <person name="Yoshida S."/>
            <person name="Hiraga K."/>
            <person name="Takehana T."/>
            <person name="Taniguchi I."/>
            <person name="Yamaji H."/>
            <person name="Maeda Y."/>
            <person name="Toyohara K."/>
            <person name="Miyamoto K."/>
            <person name="Kimura Y."/>
            <person name="Oda K."/>
        </authorList>
    </citation>
    <scope>NUCLEOTIDE SEQUENCE [LARGE SCALE GENOMIC DNA]</scope>
    <source>
        <strain evidence="11">NBRC 110686 / TISTR 2288 / 201-F6</strain>
    </source>
</reference>
<dbReference type="RefSeq" id="WP_054020631.1">
    <property type="nucleotide sequence ID" value="NZ_BBYR01000037.1"/>
</dbReference>
<keyword evidence="5 9" id="KW-0812">Transmembrane</keyword>
<dbReference type="OrthoDB" id="9794165at2"/>
<comment type="subcellular location">
    <subcellularLocation>
        <location evidence="1">Cell inner membrane</location>
        <topology evidence="1">Multi-pass membrane protein</topology>
    </subcellularLocation>
</comment>
<dbReference type="PANTHER" id="PTHR30574">
    <property type="entry name" value="INNER MEMBRANE PROTEIN YEDE"/>
    <property type="match status" value="1"/>
</dbReference>
<evidence type="ECO:0000256" key="2">
    <source>
        <dbReference type="ARBA" id="ARBA00022448"/>
    </source>
</evidence>
<name>A0A0K8P2A0_PISS1</name>
<keyword evidence="4" id="KW-0997">Cell inner membrane</keyword>
<dbReference type="EMBL" id="BBYR01000037">
    <property type="protein sequence ID" value="GAP36654.1"/>
    <property type="molecule type" value="Genomic_DNA"/>
</dbReference>
<feature type="transmembrane region" description="Helical" evidence="9">
    <location>
        <begin position="314"/>
        <end position="336"/>
    </location>
</feature>
<feature type="transmembrane region" description="Helical" evidence="9">
    <location>
        <begin position="14"/>
        <end position="34"/>
    </location>
</feature>
<evidence type="ECO:0000256" key="8">
    <source>
        <dbReference type="ARBA" id="ARBA00035655"/>
    </source>
</evidence>
<dbReference type="PANTHER" id="PTHR30574:SF1">
    <property type="entry name" value="SULPHUR TRANSPORT DOMAIN-CONTAINING PROTEIN"/>
    <property type="match status" value="1"/>
</dbReference>
<feature type="transmembrane region" description="Helical" evidence="9">
    <location>
        <begin position="125"/>
        <end position="146"/>
    </location>
</feature>
<evidence type="ECO:0000256" key="7">
    <source>
        <dbReference type="ARBA" id="ARBA00023136"/>
    </source>
</evidence>
<organism evidence="10 11">
    <name type="scientific">Piscinibacter sakaiensis</name>
    <name type="common">Ideonella sakaiensis</name>
    <dbReference type="NCBI Taxonomy" id="1547922"/>
    <lineage>
        <taxon>Bacteria</taxon>
        <taxon>Pseudomonadati</taxon>
        <taxon>Pseudomonadota</taxon>
        <taxon>Betaproteobacteria</taxon>
        <taxon>Burkholderiales</taxon>
        <taxon>Sphaerotilaceae</taxon>
        <taxon>Piscinibacter</taxon>
    </lineage>
</organism>
<dbReference type="AlphaFoldDB" id="A0A0K8P2A0"/>
<keyword evidence="7 9" id="KW-0472">Membrane</keyword>
<feature type="transmembrane region" description="Helical" evidence="9">
    <location>
        <begin position="342"/>
        <end position="361"/>
    </location>
</feature>
<evidence type="ECO:0000313" key="10">
    <source>
        <dbReference type="EMBL" id="GAP36654.1"/>
    </source>
</evidence>
<feature type="transmembrane region" description="Helical" evidence="9">
    <location>
        <begin position="179"/>
        <end position="197"/>
    </location>
</feature>
<keyword evidence="11" id="KW-1185">Reference proteome</keyword>
<dbReference type="InterPro" id="IPR007272">
    <property type="entry name" value="Sulf_transp_TsuA/YedE"/>
</dbReference>
<evidence type="ECO:0000256" key="9">
    <source>
        <dbReference type="SAM" id="Phobius"/>
    </source>
</evidence>
<feature type="transmembrane region" description="Helical" evidence="9">
    <location>
        <begin position="206"/>
        <end position="227"/>
    </location>
</feature>
<evidence type="ECO:0000256" key="6">
    <source>
        <dbReference type="ARBA" id="ARBA00022989"/>
    </source>
</evidence>
<feature type="transmembrane region" description="Helical" evidence="9">
    <location>
        <begin position="275"/>
        <end position="294"/>
    </location>
</feature>
<keyword evidence="2" id="KW-0813">Transport</keyword>
<reference evidence="11" key="1">
    <citation type="submission" date="2015-07" db="EMBL/GenBank/DDBJ databases">
        <title>Discovery of a poly(ethylene terephthalate assimilation.</title>
        <authorList>
            <person name="Yoshida S."/>
            <person name="Hiraga K."/>
            <person name="Takehana T."/>
            <person name="Taniguchi I."/>
            <person name="Yamaji H."/>
            <person name="Maeda Y."/>
            <person name="Toyohara K."/>
            <person name="Miyamoto K."/>
            <person name="Kimura Y."/>
            <person name="Oda K."/>
        </authorList>
    </citation>
    <scope>NUCLEOTIDE SEQUENCE [LARGE SCALE GENOMIC DNA]</scope>
    <source>
        <strain evidence="11">NBRC 110686 / TISTR 2288 / 201-F6</strain>
    </source>
</reference>